<dbReference type="EMBL" id="JAHLKM010000049">
    <property type="protein sequence ID" value="MCQ4334944.1"/>
    <property type="molecule type" value="Genomic_DNA"/>
</dbReference>
<evidence type="ECO:0000313" key="2">
    <source>
        <dbReference type="Proteomes" id="UP001139494"/>
    </source>
</evidence>
<gene>
    <name evidence="1" type="ORF">KM295_15945</name>
</gene>
<evidence type="ECO:0000313" key="1">
    <source>
        <dbReference type="EMBL" id="MCQ4334944.1"/>
    </source>
</evidence>
<organism evidence="1 2">
    <name type="scientific">Natronomonas aquatica</name>
    <dbReference type="NCBI Taxonomy" id="2841590"/>
    <lineage>
        <taxon>Archaea</taxon>
        <taxon>Methanobacteriati</taxon>
        <taxon>Methanobacteriota</taxon>
        <taxon>Stenosarchaea group</taxon>
        <taxon>Halobacteria</taxon>
        <taxon>Halobacteriales</taxon>
        <taxon>Natronomonadaceae</taxon>
        <taxon>Natronomonas</taxon>
    </lineage>
</organism>
<reference evidence="1" key="1">
    <citation type="journal article" date="2023" name="Front. Microbiol.">
        <title>Genomic-based phylogenetic and metabolic analyses of the genus Natronomonas, and description of Natronomonas aquatica sp. nov.</title>
        <authorList>
            <person name="Garcia-Roldan A."/>
            <person name="Duran-Viseras A."/>
            <person name="de la Haba R.R."/>
            <person name="Corral P."/>
            <person name="Sanchez-Porro C."/>
            <person name="Ventosa A."/>
        </authorList>
    </citation>
    <scope>NUCLEOTIDE SEQUENCE</scope>
    <source>
        <strain evidence="1">F2-12</strain>
    </source>
</reference>
<dbReference type="AlphaFoldDB" id="A0A9R1CWL8"/>
<accession>A0A9R1CWL8</accession>
<comment type="caution">
    <text evidence="1">The sequence shown here is derived from an EMBL/GenBank/DDBJ whole genome shotgun (WGS) entry which is preliminary data.</text>
</comment>
<protein>
    <submittedName>
        <fullName evidence="1">Uncharacterized protein</fullName>
    </submittedName>
</protein>
<keyword evidence="2" id="KW-1185">Reference proteome</keyword>
<dbReference type="Proteomes" id="UP001139494">
    <property type="component" value="Unassembled WGS sequence"/>
</dbReference>
<proteinExistence type="predicted"/>
<name>A0A9R1CWL8_9EURY</name>
<sequence>MITLTLQCYRCGTEYNYLGSSPHSGRCAACGSSCVPPAGTLTVVNRLYWESPNGLSKVWVHAVDEHDRPFEFEVVAHGSRGKLVNTKIDGVEIDPQINETIETLPPSVTAEIADLGINEVETAKIENSKS</sequence>